<feature type="transmembrane region" description="Helical" evidence="1">
    <location>
        <begin position="156"/>
        <end position="174"/>
    </location>
</feature>
<dbReference type="Gene3D" id="1.10.287.110">
    <property type="entry name" value="DnaJ domain"/>
    <property type="match status" value="1"/>
</dbReference>
<keyword evidence="4" id="KW-1185">Reference proteome</keyword>
<feature type="transmembrane region" description="Helical" evidence="1">
    <location>
        <begin position="71"/>
        <end position="92"/>
    </location>
</feature>
<dbReference type="PROSITE" id="PS50076">
    <property type="entry name" value="DNAJ_2"/>
    <property type="match status" value="1"/>
</dbReference>
<dbReference type="Pfam" id="PF00226">
    <property type="entry name" value="DnaJ"/>
    <property type="match status" value="1"/>
</dbReference>
<dbReference type="InterPro" id="IPR032843">
    <property type="entry name" value="Jiv"/>
</dbReference>
<feature type="transmembrane region" description="Helical" evidence="1">
    <location>
        <begin position="98"/>
        <end position="118"/>
    </location>
</feature>
<accession>A0A3L6SWX1</accession>
<protein>
    <recommendedName>
        <fullName evidence="2">J domain-containing protein</fullName>
    </recommendedName>
</protein>
<dbReference type="OrthoDB" id="1507364at2759"/>
<keyword evidence="1" id="KW-0472">Membrane</keyword>
<dbReference type="EMBL" id="PQIB02000003">
    <property type="protein sequence ID" value="RLN28015.1"/>
    <property type="molecule type" value="Genomic_DNA"/>
</dbReference>
<dbReference type="STRING" id="4540.A0A3L6SWX1"/>
<dbReference type="SUPFAM" id="SSF46565">
    <property type="entry name" value="Chaperone J-domain"/>
    <property type="match status" value="1"/>
</dbReference>
<reference evidence="4" key="1">
    <citation type="journal article" date="2019" name="Nat. Commun.">
        <title>The genome of broomcorn millet.</title>
        <authorList>
            <person name="Zou C."/>
            <person name="Miki D."/>
            <person name="Li D."/>
            <person name="Tang Q."/>
            <person name="Xiao L."/>
            <person name="Rajput S."/>
            <person name="Deng P."/>
            <person name="Jia W."/>
            <person name="Huang R."/>
            <person name="Zhang M."/>
            <person name="Sun Y."/>
            <person name="Hu J."/>
            <person name="Fu X."/>
            <person name="Schnable P.S."/>
            <person name="Li F."/>
            <person name="Zhang H."/>
            <person name="Feng B."/>
            <person name="Zhu X."/>
            <person name="Liu R."/>
            <person name="Schnable J.C."/>
            <person name="Zhu J.-K."/>
            <person name="Zhang H."/>
        </authorList>
    </citation>
    <scope>NUCLEOTIDE SEQUENCE [LARGE SCALE GENOMIC DNA]</scope>
</reference>
<organism evidence="3 4">
    <name type="scientific">Panicum miliaceum</name>
    <name type="common">Proso millet</name>
    <name type="synonym">Broomcorn millet</name>
    <dbReference type="NCBI Taxonomy" id="4540"/>
    <lineage>
        <taxon>Eukaryota</taxon>
        <taxon>Viridiplantae</taxon>
        <taxon>Streptophyta</taxon>
        <taxon>Embryophyta</taxon>
        <taxon>Tracheophyta</taxon>
        <taxon>Spermatophyta</taxon>
        <taxon>Magnoliopsida</taxon>
        <taxon>Liliopsida</taxon>
        <taxon>Poales</taxon>
        <taxon>Poaceae</taxon>
        <taxon>PACMAD clade</taxon>
        <taxon>Panicoideae</taxon>
        <taxon>Panicodae</taxon>
        <taxon>Paniceae</taxon>
        <taxon>Panicinae</taxon>
        <taxon>Panicum</taxon>
        <taxon>Panicum sect. Panicum</taxon>
    </lineage>
</organism>
<feature type="transmembrane region" description="Helical" evidence="1">
    <location>
        <begin position="186"/>
        <end position="209"/>
    </location>
</feature>
<feature type="domain" description="J" evidence="2">
    <location>
        <begin position="305"/>
        <end position="387"/>
    </location>
</feature>
<name>A0A3L6SWX1_PANMI</name>
<keyword evidence="1" id="KW-1133">Transmembrane helix</keyword>
<dbReference type="InterPro" id="IPR036869">
    <property type="entry name" value="J_dom_sf"/>
</dbReference>
<dbReference type="Pfam" id="PF14901">
    <property type="entry name" value="Jiv90"/>
    <property type="match status" value="1"/>
</dbReference>
<dbReference type="SMART" id="SM00271">
    <property type="entry name" value="DnaJ"/>
    <property type="match status" value="1"/>
</dbReference>
<evidence type="ECO:0000313" key="4">
    <source>
        <dbReference type="Proteomes" id="UP000275267"/>
    </source>
</evidence>
<feature type="transmembrane region" description="Helical" evidence="1">
    <location>
        <begin position="130"/>
        <end position="150"/>
    </location>
</feature>
<dbReference type="PANTHER" id="PTHR45270">
    <property type="entry name" value="OS03G0832900 PROTEIN"/>
    <property type="match status" value="1"/>
</dbReference>
<dbReference type="Proteomes" id="UP000275267">
    <property type="component" value="Unassembled WGS sequence"/>
</dbReference>
<dbReference type="AlphaFoldDB" id="A0A3L6SWX1"/>
<dbReference type="PANTHER" id="PTHR45270:SF1">
    <property type="entry name" value="CHAPERONE DNAJ-DOMAIN SUPERFAMILY PROTEIN"/>
    <property type="match status" value="1"/>
</dbReference>
<evidence type="ECO:0000256" key="1">
    <source>
        <dbReference type="SAM" id="Phobius"/>
    </source>
</evidence>
<gene>
    <name evidence="3" type="ORF">C2845_PM05G01900</name>
</gene>
<sequence>MADLGLWKQAWRWVLSQKHILAWAHTAACGSRERLAFLVDRHWPAVSRACATSSRLALAALRQWRGCMARGVLAVASLGPAAVFVILWSFFVCMTSPAWALFALLSLILNPCHVLLLLSTFGMHGAAGAVVHYMGYTPGLFIVGLFGILIMWMYGYFWITGMLLVAGGCMCSLKHARYVIPILTTYAIYCVAVRVGWLGGFLTLNLSFLTNDLLNKLLQGYEGSTEEEQFVDMKDSDPVMDEFYRSCEFPPAPDSEPETVSSAKPYCSAPTQDVLHVQKEEPPSKVVKSDSSSLDEIKRIMDGSNHYEVLGIPCNRSIDQKSLKKEYHRMVLLVHPDKNMGNPLACESFKKLQSAYEATLSEGNLCSHTFIQVLSDFTKKNSYDEQLRKEESQKMTPRSRVVSQQSGVEFLSEESRRIQCTKCGNFHIWICTKRTKTKARFCQGCDQFHQAKDGDGWVETRFSTSFKMEIPRAFVCAESKIFDVSEWATCQGMECKPNTHGPTFMVNMVGADRMPQRSYSSRYPFSLDAEMIPEDEFELWLQQALASDSAWQLSFDAFRRAARGCGLASLSFVVLADLRVPAAPHSAIPTTVLSRDYQCPPCSSLHTGIIALVDATASCETPDY</sequence>
<evidence type="ECO:0000259" key="2">
    <source>
        <dbReference type="PROSITE" id="PS50076"/>
    </source>
</evidence>
<comment type="caution">
    <text evidence="3">The sequence shown here is derived from an EMBL/GenBank/DDBJ whole genome shotgun (WGS) entry which is preliminary data.</text>
</comment>
<keyword evidence="1" id="KW-0812">Transmembrane</keyword>
<proteinExistence type="predicted"/>
<dbReference type="GO" id="GO:0005783">
    <property type="term" value="C:endoplasmic reticulum"/>
    <property type="evidence" value="ECO:0007669"/>
    <property type="project" value="UniProtKB-ARBA"/>
</dbReference>
<dbReference type="CDD" id="cd06257">
    <property type="entry name" value="DnaJ"/>
    <property type="match status" value="1"/>
</dbReference>
<evidence type="ECO:0000313" key="3">
    <source>
        <dbReference type="EMBL" id="RLN28015.1"/>
    </source>
</evidence>
<dbReference type="InterPro" id="IPR001623">
    <property type="entry name" value="DnaJ_domain"/>
</dbReference>